<evidence type="ECO:0000313" key="2">
    <source>
        <dbReference type="Proteomes" id="UP000033163"/>
    </source>
</evidence>
<proteinExistence type="predicted"/>
<gene>
    <name evidence="1" type="ORF">PRIO_4283</name>
</gene>
<dbReference type="PATRIC" id="fig|1073571.4.peg.4583"/>
<dbReference type="KEGG" id="pri:PRIO_4283"/>
<dbReference type="EMBL" id="LN831776">
    <property type="protein sequence ID" value="CQR56685.1"/>
    <property type="molecule type" value="Genomic_DNA"/>
</dbReference>
<accession>A0A0E4HCE0</accession>
<evidence type="ECO:0000313" key="1">
    <source>
        <dbReference type="EMBL" id="CQR56685.1"/>
    </source>
</evidence>
<dbReference type="Proteomes" id="UP000033163">
    <property type="component" value="Chromosome I"/>
</dbReference>
<reference evidence="2" key="1">
    <citation type="submission" date="2015-03" db="EMBL/GenBank/DDBJ databases">
        <authorList>
            <person name="Wibberg D."/>
        </authorList>
    </citation>
    <scope>NUCLEOTIDE SEQUENCE [LARGE SCALE GENOMIC DNA]</scope>
</reference>
<sequence length="75" mass="8000">MNLPIIINLITLYLQADAIKSVAQTLVQASGYIGTYLSQGWQKMIEPAAIALTTVFGMGLVELAMKLGFKAIGKG</sequence>
<dbReference type="HOGENOM" id="CLU_2667683_0_0_9"/>
<name>A0A0E4HCE0_9BACL</name>
<organism evidence="1 2">
    <name type="scientific">Paenibacillus riograndensis SBR5</name>
    <dbReference type="NCBI Taxonomy" id="1073571"/>
    <lineage>
        <taxon>Bacteria</taxon>
        <taxon>Bacillati</taxon>
        <taxon>Bacillota</taxon>
        <taxon>Bacilli</taxon>
        <taxon>Bacillales</taxon>
        <taxon>Paenibacillaceae</taxon>
        <taxon>Paenibacillus</taxon>
        <taxon>Paenibacillus sonchi group</taxon>
    </lineage>
</organism>
<protein>
    <submittedName>
        <fullName evidence="1">Uncharacterized protein</fullName>
    </submittedName>
</protein>
<dbReference type="RefSeq" id="WP_046504561.1">
    <property type="nucleotide sequence ID" value="NZ_LN831776.1"/>
</dbReference>
<dbReference type="AlphaFoldDB" id="A0A0E4HCE0"/>